<evidence type="ECO:0000313" key="4">
    <source>
        <dbReference type="Proteomes" id="UP000799324"/>
    </source>
</evidence>
<keyword evidence="2" id="KW-0472">Membrane</keyword>
<dbReference type="Pfam" id="PF11913">
    <property type="entry name" value="DUF3431"/>
    <property type="match status" value="1"/>
</dbReference>
<evidence type="ECO:0000313" key="3">
    <source>
        <dbReference type="EMBL" id="KAF2654198.1"/>
    </source>
</evidence>
<evidence type="ECO:0000256" key="2">
    <source>
        <dbReference type="SAM" id="Phobius"/>
    </source>
</evidence>
<name>A0A6A6T5T3_9PLEO</name>
<sequence>MGAMVTCRRRVLGVSVAAVVLIALLYFNLHQLDFSGLRTFLDESNLDEHPRFGPQHHGQNSSVTNTATSSQPTTTSAPPVQTPSTTPPDKVIVIASTQSDDTSWIGENFPDWQHAIYVVDNQSAPLHTEINKGNEANVYLTYLIANYDNLPSTIVFSHDHRTHHHGSRSPPNIRGSSSTNDIAFDNVATIKALRIPYVQQTGYANLRCIQHPGCPAGLRPLRTPSLFSPMSPQERAMPAAWFELFGNHDVPEVLAAACCAQFAVSRDAVRKRGKAEYERFLWWLLDTPLDDYTSGRIFEFLWHVVFGMGAVHCPDEGVCYREQFGVGV</sequence>
<accession>A0A6A6T5T3</accession>
<dbReference type="PANTHER" id="PTHR37490:SF2">
    <property type="match status" value="1"/>
</dbReference>
<feature type="transmembrane region" description="Helical" evidence="2">
    <location>
        <begin position="12"/>
        <end position="29"/>
    </location>
</feature>
<dbReference type="Proteomes" id="UP000799324">
    <property type="component" value="Unassembled WGS sequence"/>
</dbReference>
<proteinExistence type="predicted"/>
<evidence type="ECO:0000256" key="1">
    <source>
        <dbReference type="SAM" id="MobiDB-lite"/>
    </source>
</evidence>
<dbReference type="PANTHER" id="PTHR37490">
    <property type="entry name" value="EXPRESSED PROTEIN"/>
    <property type="match status" value="1"/>
</dbReference>
<dbReference type="OrthoDB" id="426718at2759"/>
<reference evidence="3" key="1">
    <citation type="journal article" date="2020" name="Stud. Mycol.">
        <title>101 Dothideomycetes genomes: a test case for predicting lifestyles and emergence of pathogens.</title>
        <authorList>
            <person name="Haridas S."/>
            <person name="Albert R."/>
            <person name="Binder M."/>
            <person name="Bloem J."/>
            <person name="Labutti K."/>
            <person name="Salamov A."/>
            <person name="Andreopoulos B."/>
            <person name="Baker S."/>
            <person name="Barry K."/>
            <person name="Bills G."/>
            <person name="Bluhm B."/>
            <person name="Cannon C."/>
            <person name="Castanera R."/>
            <person name="Culley D."/>
            <person name="Daum C."/>
            <person name="Ezra D."/>
            <person name="Gonzalez J."/>
            <person name="Henrissat B."/>
            <person name="Kuo A."/>
            <person name="Liang C."/>
            <person name="Lipzen A."/>
            <person name="Lutzoni F."/>
            <person name="Magnuson J."/>
            <person name="Mondo S."/>
            <person name="Nolan M."/>
            <person name="Ohm R."/>
            <person name="Pangilinan J."/>
            <person name="Park H.-J."/>
            <person name="Ramirez L."/>
            <person name="Alfaro M."/>
            <person name="Sun H."/>
            <person name="Tritt A."/>
            <person name="Yoshinaga Y."/>
            <person name="Zwiers L.-H."/>
            <person name="Turgeon B."/>
            <person name="Goodwin S."/>
            <person name="Spatafora J."/>
            <person name="Crous P."/>
            <person name="Grigoriev I."/>
        </authorList>
    </citation>
    <scope>NUCLEOTIDE SEQUENCE</scope>
    <source>
        <strain evidence="3">CBS 122681</strain>
    </source>
</reference>
<keyword evidence="2" id="KW-0812">Transmembrane</keyword>
<keyword evidence="2" id="KW-1133">Transmembrane helix</keyword>
<dbReference type="InterPro" id="IPR021838">
    <property type="entry name" value="DUF3431"/>
</dbReference>
<protein>
    <submittedName>
        <fullName evidence="3">Uncharacterized protein</fullName>
    </submittedName>
</protein>
<dbReference type="AlphaFoldDB" id="A0A6A6T5T3"/>
<dbReference type="EMBL" id="MU004368">
    <property type="protein sequence ID" value="KAF2654198.1"/>
    <property type="molecule type" value="Genomic_DNA"/>
</dbReference>
<feature type="compositionally biased region" description="Low complexity" evidence="1">
    <location>
        <begin position="63"/>
        <end position="88"/>
    </location>
</feature>
<feature type="region of interest" description="Disordered" evidence="1">
    <location>
        <begin position="48"/>
        <end position="89"/>
    </location>
</feature>
<keyword evidence="4" id="KW-1185">Reference proteome</keyword>
<gene>
    <name evidence="3" type="ORF">K491DRAFT_632445</name>
</gene>
<organism evidence="3 4">
    <name type="scientific">Lophiostoma macrostomum CBS 122681</name>
    <dbReference type="NCBI Taxonomy" id="1314788"/>
    <lineage>
        <taxon>Eukaryota</taxon>
        <taxon>Fungi</taxon>
        <taxon>Dikarya</taxon>
        <taxon>Ascomycota</taxon>
        <taxon>Pezizomycotina</taxon>
        <taxon>Dothideomycetes</taxon>
        <taxon>Pleosporomycetidae</taxon>
        <taxon>Pleosporales</taxon>
        <taxon>Lophiostomataceae</taxon>
        <taxon>Lophiostoma</taxon>
    </lineage>
</organism>